<feature type="compositionally biased region" description="Polar residues" evidence="1">
    <location>
        <begin position="314"/>
        <end position="326"/>
    </location>
</feature>
<organism evidence="3 4">
    <name type="scientific">Paralvinella palmiformis</name>
    <dbReference type="NCBI Taxonomy" id="53620"/>
    <lineage>
        <taxon>Eukaryota</taxon>
        <taxon>Metazoa</taxon>
        <taxon>Spiralia</taxon>
        <taxon>Lophotrochozoa</taxon>
        <taxon>Annelida</taxon>
        <taxon>Polychaeta</taxon>
        <taxon>Sedentaria</taxon>
        <taxon>Canalipalpata</taxon>
        <taxon>Terebellida</taxon>
        <taxon>Terebelliformia</taxon>
        <taxon>Alvinellidae</taxon>
        <taxon>Paralvinella</taxon>
    </lineage>
</organism>
<feature type="region of interest" description="Disordered" evidence="1">
    <location>
        <begin position="254"/>
        <end position="298"/>
    </location>
</feature>
<dbReference type="AlphaFoldDB" id="A0AAD9K6V0"/>
<proteinExistence type="predicted"/>
<feature type="region of interest" description="Disordered" evidence="1">
    <location>
        <begin position="313"/>
        <end position="332"/>
    </location>
</feature>
<feature type="compositionally biased region" description="Polar residues" evidence="1">
    <location>
        <begin position="467"/>
        <end position="483"/>
    </location>
</feature>
<keyword evidence="4" id="KW-1185">Reference proteome</keyword>
<feature type="region of interest" description="Disordered" evidence="1">
    <location>
        <begin position="38"/>
        <end position="209"/>
    </location>
</feature>
<feature type="compositionally biased region" description="Basic and acidic residues" evidence="1">
    <location>
        <begin position="144"/>
        <end position="159"/>
    </location>
</feature>
<reference evidence="3" key="1">
    <citation type="journal article" date="2023" name="Mol. Biol. Evol.">
        <title>Third-Generation Sequencing Reveals the Adaptive Role of the Epigenome in Three Deep-Sea Polychaetes.</title>
        <authorList>
            <person name="Perez M."/>
            <person name="Aroh O."/>
            <person name="Sun Y."/>
            <person name="Lan Y."/>
            <person name="Juniper S.K."/>
            <person name="Young C.R."/>
            <person name="Angers B."/>
            <person name="Qian P.Y."/>
        </authorList>
    </citation>
    <scope>NUCLEOTIDE SEQUENCE</scope>
    <source>
        <strain evidence="3">P08H-3</strain>
    </source>
</reference>
<feature type="region of interest" description="Disordered" evidence="1">
    <location>
        <begin position="401"/>
        <end position="483"/>
    </location>
</feature>
<feature type="compositionally biased region" description="Low complexity" evidence="1">
    <location>
        <begin position="59"/>
        <end position="69"/>
    </location>
</feature>
<keyword evidence="2" id="KW-0812">Transmembrane</keyword>
<gene>
    <name evidence="3" type="ORF">LSH36_45g13000</name>
</gene>
<evidence type="ECO:0000313" key="4">
    <source>
        <dbReference type="Proteomes" id="UP001208570"/>
    </source>
</evidence>
<protein>
    <submittedName>
        <fullName evidence="3">Uncharacterized protein</fullName>
    </submittedName>
</protein>
<evidence type="ECO:0000256" key="1">
    <source>
        <dbReference type="SAM" id="MobiDB-lite"/>
    </source>
</evidence>
<dbReference type="EMBL" id="JAODUP010000045">
    <property type="protein sequence ID" value="KAK2165827.1"/>
    <property type="molecule type" value="Genomic_DNA"/>
</dbReference>
<feature type="region of interest" description="Disordered" evidence="1">
    <location>
        <begin position="338"/>
        <end position="387"/>
    </location>
</feature>
<feature type="compositionally biased region" description="Basic residues" evidence="1">
    <location>
        <begin position="433"/>
        <end position="444"/>
    </location>
</feature>
<feature type="region of interest" description="Disordered" evidence="1">
    <location>
        <begin position="1"/>
        <end position="24"/>
    </location>
</feature>
<feature type="compositionally biased region" description="Basic residues" evidence="1">
    <location>
        <begin position="1"/>
        <end position="10"/>
    </location>
</feature>
<keyword evidence="2" id="KW-1133">Transmembrane helix</keyword>
<keyword evidence="2" id="KW-0472">Membrane</keyword>
<feature type="transmembrane region" description="Helical" evidence="2">
    <location>
        <begin position="531"/>
        <end position="554"/>
    </location>
</feature>
<evidence type="ECO:0000313" key="3">
    <source>
        <dbReference type="EMBL" id="KAK2165827.1"/>
    </source>
</evidence>
<accession>A0AAD9K6V0</accession>
<sequence>MSYRRSRSDRKLRPPWIQTQLDQGYRPYSFYVEYQRTTPLVRSSHSKGPPSRRPGTSNTTTATAHPPRTANEEETNDGRVRARSGQPAAPAGLVPNGSGTVMLGDGDDEPTETSIAEDGRNDDLDSQWEDRLTQGNTQIWYRTGGDDTQRGNMKDELKPARVVPDSDEATATMNDYGDGVVTRKPPPDSPTTDLATESDRDEKSAAKLNPIQSKGSLVALSTADMAISDSGIVLNKQSQDLPAAVTVTTTGHTLGGETQLEYPNEGSSPKIGQPISRNNTKAADRKTPPPQQHQQQHVEPTIVFSTTHEDAGHMSTTVSDQTSSDLVTDDHKLSGLSDGGTIALSSNVPGTTDKVPSPSREDNSTQFGVPLSENDSFTSDTSEQDSTDIPEEITGAIQQEFAKTTDGTVTTETSQVTSVTLTPKRSDIIPCSTKHRSKTKKPSHLPKPPKPPRRRNRNRKRTRARYPQTSAPPSLSMGSGLQSTQKNSLFPLPNPYHPQIHVTQPTLVASAEHSFARNSTFSISGLSSAEVTGIAIGCIIAFWIILGPLVCIICRMRDKAKEKRREREQEDSMSHTLIEEMIRMELARGRAKLYRTNVDDEREIERLPLQGDCCNACNTCNSNGSCAINPQDYVIGNRYMEYTPVSLMPAPPSDCDKDYIINKTYMDSLDMKSSARDTDL</sequence>
<evidence type="ECO:0000256" key="2">
    <source>
        <dbReference type="SAM" id="Phobius"/>
    </source>
</evidence>
<feature type="compositionally biased region" description="Basic and acidic residues" evidence="1">
    <location>
        <begin position="117"/>
        <end position="132"/>
    </location>
</feature>
<comment type="caution">
    <text evidence="3">The sequence shown here is derived from an EMBL/GenBank/DDBJ whole genome shotgun (WGS) entry which is preliminary data.</text>
</comment>
<dbReference type="Proteomes" id="UP001208570">
    <property type="component" value="Unassembled WGS sequence"/>
</dbReference>
<feature type="compositionally biased region" description="Basic residues" evidence="1">
    <location>
        <begin position="450"/>
        <end position="464"/>
    </location>
</feature>
<feature type="compositionally biased region" description="Low complexity" evidence="1">
    <location>
        <begin position="404"/>
        <end position="422"/>
    </location>
</feature>
<name>A0AAD9K6V0_9ANNE</name>